<proteinExistence type="inferred from homology"/>
<evidence type="ECO:0000256" key="2">
    <source>
        <dbReference type="ARBA" id="ARBA00010831"/>
    </source>
</evidence>
<dbReference type="InterPro" id="IPR036236">
    <property type="entry name" value="Znf_C2H2_sf"/>
</dbReference>
<feature type="domain" description="C2H2-type" evidence="13">
    <location>
        <begin position="80"/>
        <end position="112"/>
    </location>
</feature>
<dbReference type="FunFam" id="3.30.160.60:FF:001102">
    <property type="entry name" value="Transcription factor IIIA"/>
    <property type="match status" value="1"/>
</dbReference>
<dbReference type="GO" id="GO:0000978">
    <property type="term" value="F:RNA polymerase II cis-regulatory region sequence-specific DNA binding"/>
    <property type="evidence" value="ECO:0007669"/>
    <property type="project" value="TreeGrafter"/>
</dbReference>
<dbReference type="InterPro" id="IPR043359">
    <property type="entry name" value="GLI-like"/>
</dbReference>
<keyword evidence="7" id="KW-0805">Transcription regulation</keyword>
<sequence>MKEENKLCSVEHISGPPSFLSVYSLQPSSTLWPTTEDEDDDEKGTYKCGWDSCDQYFFCRKDLAYHVNNSHVNPDENSLYRCLWNGCARQGKAINARYRMLIHIRTHTHEKPHGCDVCGKKFSRLENLRIHIRSHTGEKPYACPVAGCTKAYSNSSDRFKHSKTHQEDKPYVCRVDGCDKRYTDPSSLRKHMKSSAHGGDSKQKLGVSSLLNESKDCDTTKNLVDVNKHPDNMTLKGTNSKFHERDKPYACKVEGCEKRYTDPSSLRKHQRATSHGRDPNTLKVKKLPKAEVYDFDDQISVSNSSKPIGLHTHNTSTNGSFDFKTYLKNKHSFKEQTSLKEKIQSTKIIKNENVTSQGFSSSGNMLTNSIQLEVTPAEPTKESLKNLHCIDILSSLGKKEDSKPLDLSVSCPSPNVFRDLEKQNYLIGS</sequence>
<accession>A0AAV6U161</accession>
<evidence type="ECO:0000259" key="13">
    <source>
        <dbReference type="PROSITE" id="PS50157"/>
    </source>
</evidence>
<dbReference type="PANTHER" id="PTHR45718:SF8">
    <property type="entry name" value="GLIS FAMILY ZINC FINGER 2"/>
    <property type="match status" value="1"/>
</dbReference>
<evidence type="ECO:0000256" key="12">
    <source>
        <dbReference type="SAM" id="MobiDB-lite"/>
    </source>
</evidence>
<keyword evidence="15" id="KW-1185">Reference proteome</keyword>
<feature type="region of interest" description="Disordered" evidence="12">
    <location>
        <begin position="184"/>
        <end position="204"/>
    </location>
</feature>
<dbReference type="GO" id="GO:0008270">
    <property type="term" value="F:zinc ion binding"/>
    <property type="evidence" value="ECO:0007669"/>
    <property type="project" value="UniProtKB-KW"/>
</dbReference>
<dbReference type="FunFam" id="3.30.160.60:FF:000039">
    <property type="entry name" value="Zinc finger protein ZIC 1"/>
    <property type="match status" value="1"/>
</dbReference>
<evidence type="ECO:0000256" key="8">
    <source>
        <dbReference type="ARBA" id="ARBA00023125"/>
    </source>
</evidence>
<gene>
    <name evidence="14" type="ORF">JTE90_014703</name>
</gene>
<feature type="domain" description="C2H2-type" evidence="13">
    <location>
        <begin position="46"/>
        <end position="76"/>
    </location>
</feature>
<evidence type="ECO:0000256" key="3">
    <source>
        <dbReference type="ARBA" id="ARBA00022723"/>
    </source>
</evidence>
<dbReference type="PROSITE" id="PS00028">
    <property type="entry name" value="ZINC_FINGER_C2H2_1"/>
    <property type="match status" value="5"/>
</dbReference>
<reference evidence="14 15" key="1">
    <citation type="journal article" date="2022" name="Nat. Ecol. Evol.">
        <title>A masculinizing supergene underlies an exaggerated male reproductive morph in a spider.</title>
        <authorList>
            <person name="Hendrickx F."/>
            <person name="De Corte Z."/>
            <person name="Sonet G."/>
            <person name="Van Belleghem S.M."/>
            <person name="Kostlbacher S."/>
            <person name="Vangestel C."/>
        </authorList>
    </citation>
    <scope>NUCLEOTIDE SEQUENCE [LARGE SCALE GENOMIC DNA]</scope>
    <source>
        <strain evidence="14">W744_W776</strain>
    </source>
</reference>
<organism evidence="14 15">
    <name type="scientific">Oedothorax gibbosus</name>
    <dbReference type="NCBI Taxonomy" id="931172"/>
    <lineage>
        <taxon>Eukaryota</taxon>
        <taxon>Metazoa</taxon>
        <taxon>Ecdysozoa</taxon>
        <taxon>Arthropoda</taxon>
        <taxon>Chelicerata</taxon>
        <taxon>Arachnida</taxon>
        <taxon>Araneae</taxon>
        <taxon>Araneomorphae</taxon>
        <taxon>Entelegynae</taxon>
        <taxon>Araneoidea</taxon>
        <taxon>Linyphiidae</taxon>
        <taxon>Erigoninae</taxon>
        <taxon>Oedothorax</taxon>
    </lineage>
</organism>
<dbReference type="GO" id="GO:0005634">
    <property type="term" value="C:nucleus"/>
    <property type="evidence" value="ECO:0007669"/>
    <property type="project" value="UniProtKB-SubCell"/>
</dbReference>
<evidence type="ECO:0000256" key="11">
    <source>
        <dbReference type="PROSITE-ProRule" id="PRU00042"/>
    </source>
</evidence>
<comment type="similarity">
    <text evidence="2">Belongs to the GLI C2H2-type zinc-finger protein family.</text>
</comment>
<dbReference type="SUPFAM" id="SSF57667">
    <property type="entry name" value="beta-beta-alpha zinc fingers"/>
    <property type="match status" value="4"/>
</dbReference>
<comment type="subcellular location">
    <subcellularLocation>
        <location evidence="1">Nucleus</location>
    </subcellularLocation>
</comment>
<dbReference type="Proteomes" id="UP000827092">
    <property type="component" value="Unassembled WGS sequence"/>
</dbReference>
<feature type="region of interest" description="Disordered" evidence="12">
    <location>
        <begin position="262"/>
        <end position="285"/>
    </location>
</feature>
<dbReference type="InterPro" id="IPR056436">
    <property type="entry name" value="Znf-C2H2_ZIC1-5/GLI1-3-like"/>
</dbReference>
<keyword evidence="10" id="KW-0539">Nucleus</keyword>
<dbReference type="FunFam" id="3.30.160.60:FF:000310">
    <property type="entry name" value="GLIS family zinc finger 2"/>
    <property type="match status" value="1"/>
</dbReference>
<dbReference type="Pfam" id="PF00096">
    <property type="entry name" value="zf-C2H2"/>
    <property type="match status" value="3"/>
</dbReference>
<keyword evidence="3" id="KW-0479">Metal-binding</keyword>
<evidence type="ECO:0000256" key="1">
    <source>
        <dbReference type="ARBA" id="ARBA00004123"/>
    </source>
</evidence>
<evidence type="ECO:0000313" key="14">
    <source>
        <dbReference type="EMBL" id="KAG8177960.1"/>
    </source>
</evidence>
<dbReference type="SMART" id="SM00355">
    <property type="entry name" value="ZnF_C2H2"/>
    <property type="match status" value="6"/>
</dbReference>
<evidence type="ECO:0000256" key="7">
    <source>
        <dbReference type="ARBA" id="ARBA00023015"/>
    </source>
</evidence>
<keyword evidence="8" id="KW-0238">DNA-binding</keyword>
<evidence type="ECO:0000256" key="9">
    <source>
        <dbReference type="ARBA" id="ARBA00023163"/>
    </source>
</evidence>
<dbReference type="EMBL" id="JAFNEN010000732">
    <property type="protein sequence ID" value="KAG8177960.1"/>
    <property type="molecule type" value="Genomic_DNA"/>
</dbReference>
<feature type="domain" description="C2H2-type" evidence="13">
    <location>
        <begin position="249"/>
        <end position="279"/>
    </location>
</feature>
<keyword evidence="4" id="KW-0677">Repeat</keyword>
<name>A0AAV6U161_9ARAC</name>
<evidence type="ECO:0000256" key="6">
    <source>
        <dbReference type="ARBA" id="ARBA00022833"/>
    </source>
</evidence>
<keyword evidence="9" id="KW-0804">Transcription</keyword>
<feature type="domain" description="C2H2-type" evidence="13">
    <location>
        <begin position="171"/>
        <end position="202"/>
    </location>
</feature>
<evidence type="ECO:0000256" key="5">
    <source>
        <dbReference type="ARBA" id="ARBA00022771"/>
    </source>
</evidence>
<protein>
    <recommendedName>
        <fullName evidence="13">C2H2-type domain-containing protein</fullName>
    </recommendedName>
</protein>
<evidence type="ECO:0000256" key="10">
    <source>
        <dbReference type="ARBA" id="ARBA00023242"/>
    </source>
</evidence>
<dbReference type="Pfam" id="PF23561">
    <property type="entry name" value="zf-C2H2_15"/>
    <property type="match status" value="1"/>
</dbReference>
<dbReference type="Gene3D" id="3.30.160.60">
    <property type="entry name" value="Classic Zinc Finger"/>
    <property type="match status" value="5"/>
</dbReference>
<keyword evidence="5 11" id="KW-0863">Zinc-finger</keyword>
<evidence type="ECO:0000313" key="15">
    <source>
        <dbReference type="Proteomes" id="UP000827092"/>
    </source>
</evidence>
<feature type="domain" description="C2H2-type" evidence="13">
    <location>
        <begin position="113"/>
        <end position="140"/>
    </location>
</feature>
<comment type="caution">
    <text evidence="14">The sequence shown here is derived from an EMBL/GenBank/DDBJ whole genome shotgun (WGS) entry which is preliminary data.</text>
</comment>
<dbReference type="GO" id="GO:0000981">
    <property type="term" value="F:DNA-binding transcription factor activity, RNA polymerase II-specific"/>
    <property type="evidence" value="ECO:0007669"/>
    <property type="project" value="TreeGrafter"/>
</dbReference>
<dbReference type="PROSITE" id="PS50157">
    <property type="entry name" value="ZINC_FINGER_C2H2_2"/>
    <property type="match status" value="6"/>
</dbReference>
<feature type="domain" description="C2H2-type" evidence="13">
    <location>
        <begin position="141"/>
        <end position="170"/>
    </location>
</feature>
<dbReference type="AlphaFoldDB" id="A0AAV6U161"/>
<keyword evidence="6" id="KW-0862">Zinc</keyword>
<dbReference type="FunFam" id="3.30.160.60:FF:000359">
    <property type="entry name" value="GLIS family zinc finger 2"/>
    <property type="match status" value="1"/>
</dbReference>
<dbReference type="InterPro" id="IPR013087">
    <property type="entry name" value="Znf_C2H2_type"/>
</dbReference>
<evidence type="ECO:0000256" key="4">
    <source>
        <dbReference type="ARBA" id="ARBA00022737"/>
    </source>
</evidence>
<dbReference type="PANTHER" id="PTHR45718">
    <property type="entry name" value="TRANSCRIPTIONAL ACTIVATOR CUBITUS INTERRUPTUS"/>
    <property type="match status" value="1"/>
</dbReference>